<dbReference type="PANTHER" id="PTHR19277">
    <property type="entry name" value="PENTRAXIN"/>
    <property type="match status" value="1"/>
</dbReference>
<comment type="caution">
    <text evidence="8">The sequence shown here is derived from an EMBL/GenBank/DDBJ whole genome shotgun (WGS) entry which is preliminary data.</text>
</comment>
<proteinExistence type="predicted"/>
<evidence type="ECO:0000256" key="4">
    <source>
        <dbReference type="ARBA" id="ARBA00022837"/>
    </source>
</evidence>
<evidence type="ECO:0000256" key="5">
    <source>
        <dbReference type="ARBA" id="ARBA00023157"/>
    </source>
</evidence>
<accession>A0ABW8Y6Z2</accession>
<reference evidence="8 9" key="1">
    <citation type="submission" date="2024-06" db="EMBL/GenBank/DDBJ databases">
        <authorList>
            <person name="Kaempfer P."/>
            <person name="Viver T."/>
        </authorList>
    </citation>
    <scope>NUCLEOTIDE SEQUENCE [LARGE SCALE GENOMIC DNA]</scope>
    <source>
        <strain evidence="8 9">ST-37</strain>
    </source>
</reference>
<evidence type="ECO:0000259" key="7">
    <source>
        <dbReference type="SMART" id="SM00560"/>
    </source>
</evidence>
<evidence type="ECO:0000313" key="9">
    <source>
        <dbReference type="Proteomes" id="UP001629058"/>
    </source>
</evidence>
<keyword evidence="4" id="KW-0106">Calcium</keyword>
<keyword evidence="5" id="KW-1015">Disulfide bond</keyword>
<dbReference type="Pfam" id="PF13385">
    <property type="entry name" value="Laminin_G_3"/>
    <property type="match status" value="1"/>
</dbReference>
<name>A0ABW8Y6Z2_9FLAO</name>
<dbReference type="EMBL" id="JBELPY010000017">
    <property type="protein sequence ID" value="MFL9835729.1"/>
    <property type="molecule type" value="Genomic_DNA"/>
</dbReference>
<dbReference type="Proteomes" id="UP001629058">
    <property type="component" value="Unassembled WGS sequence"/>
</dbReference>
<dbReference type="NCBIfam" id="TIGR04183">
    <property type="entry name" value="Por_Secre_tail"/>
    <property type="match status" value="1"/>
</dbReference>
<feature type="signal peptide" evidence="6">
    <location>
        <begin position="1"/>
        <end position="28"/>
    </location>
</feature>
<evidence type="ECO:0000256" key="6">
    <source>
        <dbReference type="SAM" id="SignalP"/>
    </source>
</evidence>
<dbReference type="PANTHER" id="PTHR19277:SF125">
    <property type="entry name" value="B6"/>
    <property type="match status" value="1"/>
</dbReference>
<dbReference type="InterPro" id="IPR051360">
    <property type="entry name" value="Neuronal_Pentraxin_Related"/>
</dbReference>
<feature type="domain" description="LamG-like jellyroll fold" evidence="7">
    <location>
        <begin position="56"/>
        <end position="192"/>
    </location>
</feature>
<evidence type="ECO:0000313" key="8">
    <source>
        <dbReference type="EMBL" id="MFL9835729.1"/>
    </source>
</evidence>
<feature type="chain" id="PRO_5047385552" evidence="6">
    <location>
        <begin position="29"/>
        <end position="415"/>
    </location>
</feature>
<keyword evidence="3 6" id="KW-0732">Signal</keyword>
<keyword evidence="2" id="KW-0479">Metal-binding</keyword>
<gene>
    <name evidence="8" type="ORF">ABS765_17055</name>
</gene>
<keyword evidence="9" id="KW-1185">Reference proteome</keyword>
<dbReference type="InterPro" id="IPR006558">
    <property type="entry name" value="LamG-like"/>
</dbReference>
<comment type="cofactor">
    <cofactor evidence="1">
        <name>Ca(2+)</name>
        <dbReference type="ChEBI" id="CHEBI:29108"/>
    </cofactor>
</comment>
<evidence type="ECO:0000256" key="3">
    <source>
        <dbReference type="ARBA" id="ARBA00022729"/>
    </source>
</evidence>
<dbReference type="Pfam" id="PF18962">
    <property type="entry name" value="Por_Secre_tail"/>
    <property type="match status" value="1"/>
</dbReference>
<dbReference type="RefSeq" id="WP_408092741.1">
    <property type="nucleotide sequence ID" value="NZ_JBELPY010000017.1"/>
</dbReference>
<evidence type="ECO:0000256" key="2">
    <source>
        <dbReference type="ARBA" id="ARBA00022723"/>
    </source>
</evidence>
<protein>
    <submittedName>
        <fullName evidence="8">LamG-like jellyroll fold domain-containing protein</fullName>
    </submittedName>
</protein>
<dbReference type="InterPro" id="IPR026444">
    <property type="entry name" value="Secre_tail"/>
</dbReference>
<dbReference type="InterPro" id="IPR013320">
    <property type="entry name" value="ConA-like_dom_sf"/>
</dbReference>
<dbReference type="SUPFAM" id="SSF49899">
    <property type="entry name" value="Concanavalin A-like lectins/glucanases"/>
    <property type="match status" value="1"/>
</dbReference>
<dbReference type="Gene3D" id="2.60.120.200">
    <property type="match status" value="1"/>
</dbReference>
<dbReference type="SMART" id="SM00560">
    <property type="entry name" value="LamGL"/>
    <property type="match status" value="1"/>
</dbReference>
<evidence type="ECO:0000256" key="1">
    <source>
        <dbReference type="ARBA" id="ARBA00001913"/>
    </source>
</evidence>
<organism evidence="8 9">
    <name type="scientific">Chryseobacterium terrae</name>
    <dbReference type="NCBI Taxonomy" id="3163299"/>
    <lineage>
        <taxon>Bacteria</taxon>
        <taxon>Pseudomonadati</taxon>
        <taxon>Bacteroidota</taxon>
        <taxon>Flavobacteriia</taxon>
        <taxon>Flavobacteriales</taxon>
        <taxon>Weeksellaceae</taxon>
        <taxon>Chryseobacterium group</taxon>
        <taxon>Chryseobacterium</taxon>
    </lineage>
</organism>
<sequence length="415" mass="44396">MYKNLLKNKVKFATLFTILAGSFSGINAQQNALHFDGTDDFIQTTYPGVLGNAPRTVEAWIKLPTTTAGENLVTTWGSDNVNGGRFTIRINNLSGSYKLRIENKGGGINGTVTLNDGNWHHIAVTYDYSLSTNKYKLYVDGSLDTQGDISTPTNTIALTNMIIGRRINPSLGGFFNGSIDEVRVWDKALTLSEIQANKNYQFCTSPANLVAYFKMNEGTVNSNNTTVTSISSTAGSYTGTLNNFVLNGTTSNFISGASSVATPNINTAVTVSGSTLTATQAGATYQWINCSTGNPIAGVTTQSFTPSAAGNYSVAITLAGCTQTSSCQSVTLGVNDLQAIPELTVSPNPTSGILKISAKNEIEKVEITNFAGQRLMSFQPNSANVEINISQLKEGVYLVKVSSKQQNQIYKIIKK</sequence>